<evidence type="ECO:0000313" key="11">
    <source>
        <dbReference type="Proteomes" id="UP000189670"/>
    </source>
</evidence>
<name>A0A1V1PCM6_9BACT</name>
<accession>A0A1V1PCM6</accession>
<dbReference type="UniPathway" id="UPA00035">
    <property type="reaction ID" value="UER00044"/>
</dbReference>
<evidence type="ECO:0000256" key="3">
    <source>
        <dbReference type="ARBA" id="ARBA00022605"/>
    </source>
</evidence>
<evidence type="ECO:0000256" key="6">
    <source>
        <dbReference type="ARBA" id="ARBA00023239"/>
    </source>
</evidence>
<evidence type="ECO:0000256" key="8">
    <source>
        <dbReference type="HAMAP-Rule" id="MF_00131"/>
    </source>
</evidence>
<sequence length="255" mass="28571">MFKKYVATQKDKKGILLMTHMVVGYPSIEESERIVDEMVDAGVDLIELQIPFSEPIADGPVILRANQVALENRVTVKDCLEFTARMTHKYSIPFYYMTYVNIIHKYGIDSLLSHMVDINVAGAIIPDLPPEEGMEYIEKFKEKDKSIIFIYAPTTSDERMKLIASHASDFIYCVARKGVTGASTAFSNDLEHYLRRCRAATDLPIALGFGVKDRADIDFLTGKVDIAVVGTQTIKIMEENGIGAIGPYLRSLRHV</sequence>
<dbReference type="InterPro" id="IPR002028">
    <property type="entry name" value="Trp_synthase_suA"/>
</dbReference>
<dbReference type="NCBIfam" id="TIGR00262">
    <property type="entry name" value="trpA"/>
    <property type="match status" value="1"/>
</dbReference>
<dbReference type="EMBL" id="ATBP01000139">
    <property type="protein sequence ID" value="ETR72524.1"/>
    <property type="molecule type" value="Genomic_DNA"/>
</dbReference>
<dbReference type="InterPro" id="IPR018204">
    <property type="entry name" value="Trp_synthase_alpha_AS"/>
</dbReference>
<dbReference type="PANTHER" id="PTHR43406:SF1">
    <property type="entry name" value="TRYPTOPHAN SYNTHASE ALPHA CHAIN, CHLOROPLASTIC"/>
    <property type="match status" value="1"/>
</dbReference>
<gene>
    <name evidence="8 10" type="primary">trpA</name>
    <name evidence="10" type="ORF">OMM_01652</name>
</gene>
<comment type="pathway">
    <text evidence="1 8">Amino-acid biosynthesis; L-tryptophan biosynthesis; L-tryptophan from chorismate: step 5/5.</text>
</comment>
<dbReference type="CDD" id="cd04724">
    <property type="entry name" value="Tryptophan_synthase_alpha"/>
    <property type="match status" value="1"/>
</dbReference>
<dbReference type="InterPro" id="IPR013785">
    <property type="entry name" value="Aldolase_TIM"/>
</dbReference>
<feature type="active site" description="Proton acceptor" evidence="8">
    <location>
        <position position="47"/>
    </location>
</feature>
<comment type="similarity">
    <text evidence="8 9">Belongs to the TrpA family.</text>
</comment>
<dbReference type="GO" id="GO:0005829">
    <property type="term" value="C:cytosol"/>
    <property type="evidence" value="ECO:0007669"/>
    <property type="project" value="TreeGrafter"/>
</dbReference>
<evidence type="ECO:0000313" key="10">
    <source>
        <dbReference type="EMBL" id="ETR72524.1"/>
    </source>
</evidence>
<dbReference type="Gene3D" id="3.20.20.70">
    <property type="entry name" value="Aldolase class I"/>
    <property type="match status" value="1"/>
</dbReference>
<evidence type="ECO:0000256" key="2">
    <source>
        <dbReference type="ARBA" id="ARBA00011270"/>
    </source>
</evidence>
<evidence type="ECO:0000256" key="4">
    <source>
        <dbReference type="ARBA" id="ARBA00022822"/>
    </source>
</evidence>
<proteinExistence type="inferred from homology"/>
<evidence type="ECO:0000256" key="1">
    <source>
        <dbReference type="ARBA" id="ARBA00004733"/>
    </source>
</evidence>
<evidence type="ECO:0000256" key="7">
    <source>
        <dbReference type="ARBA" id="ARBA00049047"/>
    </source>
</evidence>
<keyword evidence="3 8" id="KW-0028">Amino-acid biosynthesis</keyword>
<dbReference type="GO" id="GO:0004834">
    <property type="term" value="F:tryptophan synthase activity"/>
    <property type="evidence" value="ECO:0007669"/>
    <property type="project" value="UniProtKB-UniRule"/>
</dbReference>
<keyword evidence="6 8" id="KW-0456">Lyase</keyword>
<comment type="catalytic activity">
    <reaction evidence="7 8">
        <text>(1S,2R)-1-C-(indol-3-yl)glycerol 3-phosphate + L-serine = D-glyceraldehyde 3-phosphate + L-tryptophan + H2O</text>
        <dbReference type="Rhea" id="RHEA:10532"/>
        <dbReference type="ChEBI" id="CHEBI:15377"/>
        <dbReference type="ChEBI" id="CHEBI:33384"/>
        <dbReference type="ChEBI" id="CHEBI:57912"/>
        <dbReference type="ChEBI" id="CHEBI:58866"/>
        <dbReference type="ChEBI" id="CHEBI:59776"/>
        <dbReference type="EC" id="4.2.1.20"/>
    </reaction>
</comment>
<keyword evidence="5 8" id="KW-0057">Aromatic amino acid biosynthesis</keyword>
<protein>
    <recommendedName>
        <fullName evidence="8">Tryptophan synthase alpha chain</fullName>
        <ecNumber evidence="8">4.2.1.20</ecNumber>
    </recommendedName>
</protein>
<dbReference type="Proteomes" id="UP000189670">
    <property type="component" value="Unassembled WGS sequence"/>
</dbReference>
<feature type="active site" description="Proton acceptor" evidence="8">
    <location>
        <position position="58"/>
    </location>
</feature>
<dbReference type="EC" id="4.2.1.20" evidence="8"/>
<keyword evidence="4 8" id="KW-0822">Tryptophan biosynthesis</keyword>
<organism evidence="10 11">
    <name type="scientific">Candidatus Magnetoglobus multicellularis str. Araruama</name>
    <dbReference type="NCBI Taxonomy" id="890399"/>
    <lineage>
        <taxon>Bacteria</taxon>
        <taxon>Pseudomonadati</taxon>
        <taxon>Thermodesulfobacteriota</taxon>
        <taxon>Desulfobacteria</taxon>
        <taxon>Desulfobacterales</taxon>
        <taxon>Desulfobacteraceae</taxon>
        <taxon>Candidatus Magnetoglobus</taxon>
    </lineage>
</organism>
<dbReference type="PANTHER" id="PTHR43406">
    <property type="entry name" value="TRYPTOPHAN SYNTHASE, ALPHA CHAIN"/>
    <property type="match status" value="1"/>
</dbReference>
<evidence type="ECO:0000256" key="9">
    <source>
        <dbReference type="RuleBase" id="RU003662"/>
    </source>
</evidence>
<comment type="caution">
    <text evidence="10">The sequence shown here is derived from an EMBL/GenBank/DDBJ whole genome shotgun (WGS) entry which is preliminary data.</text>
</comment>
<reference evidence="11" key="1">
    <citation type="submission" date="2012-11" db="EMBL/GenBank/DDBJ databases">
        <authorList>
            <person name="Lucero-Rivera Y.E."/>
            <person name="Tovar-Ramirez D."/>
        </authorList>
    </citation>
    <scope>NUCLEOTIDE SEQUENCE [LARGE SCALE GENOMIC DNA]</scope>
    <source>
        <strain evidence="11">Araruama</strain>
    </source>
</reference>
<dbReference type="InterPro" id="IPR011060">
    <property type="entry name" value="RibuloseP-bd_barrel"/>
</dbReference>
<comment type="function">
    <text evidence="8">The alpha subunit is responsible for the aldol cleavage of indoleglycerol phosphate to indole and glyceraldehyde 3-phosphate.</text>
</comment>
<dbReference type="HAMAP" id="MF_00131">
    <property type="entry name" value="Trp_synth_alpha"/>
    <property type="match status" value="1"/>
</dbReference>
<dbReference type="AlphaFoldDB" id="A0A1V1PCM6"/>
<evidence type="ECO:0000256" key="5">
    <source>
        <dbReference type="ARBA" id="ARBA00023141"/>
    </source>
</evidence>
<comment type="subunit">
    <text evidence="2 8">Tetramer of two alpha and two beta chains.</text>
</comment>
<dbReference type="PROSITE" id="PS00167">
    <property type="entry name" value="TRP_SYNTHASE_ALPHA"/>
    <property type="match status" value="1"/>
</dbReference>
<dbReference type="SUPFAM" id="SSF51366">
    <property type="entry name" value="Ribulose-phoshate binding barrel"/>
    <property type="match status" value="1"/>
</dbReference>
<dbReference type="Pfam" id="PF00290">
    <property type="entry name" value="Trp_syntA"/>
    <property type="match status" value="1"/>
</dbReference>